<organism evidence="3 4">
    <name type="scientific">Caballeronia pedi</name>
    <dbReference type="NCBI Taxonomy" id="1777141"/>
    <lineage>
        <taxon>Bacteria</taxon>
        <taxon>Pseudomonadati</taxon>
        <taxon>Pseudomonadota</taxon>
        <taxon>Betaproteobacteria</taxon>
        <taxon>Burkholderiales</taxon>
        <taxon>Burkholderiaceae</taxon>
        <taxon>Caballeronia</taxon>
    </lineage>
</organism>
<gene>
    <name evidence="3" type="ORF">AWB80_07302</name>
</gene>
<proteinExistence type="inferred from homology"/>
<evidence type="ECO:0000313" key="4">
    <source>
        <dbReference type="Proteomes" id="UP000054911"/>
    </source>
</evidence>
<evidence type="ECO:0000313" key="3">
    <source>
        <dbReference type="EMBL" id="SAK97087.1"/>
    </source>
</evidence>
<dbReference type="Pfam" id="PF05168">
    <property type="entry name" value="HEPN"/>
    <property type="match status" value="1"/>
</dbReference>
<name>A0A158DTP8_9BURK</name>
<dbReference type="RefSeq" id="WP_244206924.1">
    <property type="nucleotide sequence ID" value="NZ_FCOE02000045.1"/>
</dbReference>
<dbReference type="STRING" id="1777141.AWB80_07302"/>
<dbReference type="EMBL" id="FCOE02000045">
    <property type="protein sequence ID" value="SAK97087.1"/>
    <property type="molecule type" value="Genomic_DNA"/>
</dbReference>
<protein>
    <submittedName>
        <fullName evidence="3">HEPN domain protein</fullName>
    </submittedName>
</protein>
<comment type="caution">
    <text evidence="3">The sequence shown here is derived from an EMBL/GenBank/DDBJ whole genome shotgun (WGS) entry which is preliminary data.</text>
</comment>
<dbReference type="Proteomes" id="UP000054911">
    <property type="component" value="Unassembled WGS sequence"/>
</dbReference>
<sequence length="143" mass="15277">MLSVRDLLTKAIRASSSAALLLDDGDINGACNRAYYAMFDAARAALLASGAPVDPNVVRTHNGVIAAFGLHLVKTGRVLPDWGRTLNRAQEIRQAADYTGDSVDLELATWVVEQSRLFLQALQADFQIDASGPAEKVGSAPRP</sequence>
<feature type="domain" description="HEPN" evidence="2">
    <location>
        <begin position="4"/>
        <end position="121"/>
    </location>
</feature>
<dbReference type="Gene3D" id="1.20.120.330">
    <property type="entry name" value="Nucleotidyltransferases domain 2"/>
    <property type="match status" value="1"/>
</dbReference>
<accession>A0A158DTP8</accession>
<evidence type="ECO:0000256" key="1">
    <source>
        <dbReference type="ARBA" id="ARBA00038248"/>
    </source>
</evidence>
<dbReference type="InterPro" id="IPR052226">
    <property type="entry name" value="UPF0332_toxin"/>
</dbReference>
<evidence type="ECO:0000259" key="2">
    <source>
        <dbReference type="Pfam" id="PF05168"/>
    </source>
</evidence>
<dbReference type="PANTHER" id="PTHR36565">
    <property type="entry name" value="UPF0332 PROTEIN TM_1000"/>
    <property type="match status" value="1"/>
</dbReference>
<dbReference type="InterPro" id="IPR007842">
    <property type="entry name" value="HEPN_dom"/>
</dbReference>
<dbReference type="AlphaFoldDB" id="A0A158DTP8"/>
<dbReference type="PANTHER" id="PTHR36565:SF1">
    <property type="entry name" value="UPF0332 PROTEIN TM_1000"/>
    <property type="match status" value="1"/>
</dbReference>
<comment type="similarity">
    <text evidence="1">Belongs to the UPF0332 family.</text>
</comment>
<keyword evidence="4" id="KW-1185">Reference proteome</keyword>
<reference evidence="3" key="1">
    <citation type="submission" date="2016-01" db="EMBL/GenBank/DDBJ databases">
        <authorList>
            <person name="Peeters C."/>
        </authorList>
    </citation>
    <scope>NUCLEOTIDE SEQUENCE [LARGE SCALE GENOMIC DNA]</scope>
    <source>
        <strain evidence="3">LMG 29323</strain>
    </source>
</reference>